<sequence length="51" mass="5689">MRQPCRHQGSVVWSTPVAKEEWRAALEEAAEQRWIEAEGGEPIQDLVGSAV</sequence>
<dbReference type="RefSeq" id="WP_335961720.1">
    <property type="nucleotide sequence ID" value="NZ_JAXBLX010000020.1"/>
</dbReference>
<keyword evidence="2" id="KW-1185">Reference proteome</keyword>
<gene>
    <name evidence="1" type="ORF">ACFFHM_15785</name>
</gene>
<organism evidence="1 2">
    <name type="scientific">Halalkalibacter kiskunsagensis</name>
    <dbReference type="NCBI Taxonomy" id="1548599"/>
    <lineage>
        <taxon>Bacteria</taxon>
        <taxon>Bacillati</taxon>
        <taxon>Bacillota</taxon>
        <taxon>Bacilli</taxon>
        <taxon>Bacillales</taxon>
        <taxon>Bacillaceae</taxon>
        <taxon>Halalkalibacter</taxon>
    </lineage>
</organism>
<proteinExistence type="predicted"/>
<reference evidence="1 2" key="1">
    <citation type="submission" date="2024-09" db="EMBL/GenBank/DDBJ databases">
        <authorList>
            <person name="Sun Q."/>
            <person name="Mori K."/>
        </authorList>
    </citation>
    <scope>NUCLEOTIDE SEQUENCE [LARGE SCALE GENOMIC DNA]</scope>
    <source>
        <strain evidence="1 2">NCAIM B.02610</strain>
    </source>
</reference>
<protein>
    <submittedName>
        <fullName evidence="1">Uncharacterized protein</fullName>
    </submittedName>
</protein>
<dbReference type="EMBL" id="JBHLUX010000037">
    <property type="protein sequence ID" value="MFC0471914.1"/>
    <property type="molecule type" value="Genomic_DNA"/>
</dbReference>
<comment type="caution">
    <text evidence="1">The sequence shown here is derived from an EMBL/GenBank/DDBJ whole genome shotgun (WGS) entry which is preliminary data.</text>
</comment>
<name>A0ABV6KF98_9BACI</name>
<evidence type="ECO:0000313" key="1">
    <source>
        <dbReference type="EMBL" id="MFC0471914.1"/>
    </source>
</evidence>
<dbReference type="Proteomes" id="UP001589838">
    <property type="component" value="Unassembled WGS sequence"/>
</dbReference>
<evidence type="ECO:0000313" key="2">
    <source>
        <dbReference type="Proteomes" id="UP001589838"/>
    </source>
</evidence>
<accession>A0ABV6KF98</accession>